<evidence type="ECO:0000256" key="1">
    <source>
        <dbReference type="ARBA" id="ARBA00010996"/>
    </source>
</evidence>
<dbReference type="GO" id="GO:0046872">
    <property type="term" value="F:metal ion binding"/>
    <property type="evidence" value="ECO:0007669"/>
    <property type="project" value="UniProtKB-KW"/>
</dbReference>
<keyword evidence="4" id="KW-1015">Disulfide bond</keyword>
<protein>
    <submittedName>
        <fullName evidence="7">Cytochrome c oxidase assembly protein</fullName>
    </submittedName>
</protein>
<dbReference type="Pfam" id="PF02630">
    <property type="entry name" value="SCO1-SenC"/>
    <property type="match status" value="1"/>
</dbReference>
<feature type="disulfide bond" description="Redox-active" evidence="4">
    <location>
        <begin position="70"/>
        <end position="74"/>
    </location>
</feature>
<feature type="binding site" evidence="3">
    <location>
        <position position="70"/>
    </location>
    <ligand>
        <name>Cu cation</name>
        <dbReference type="ChEBI" id="CHEBI:23378"/>
    </ligand>
</feature>
<evidence type="ECO:0000256" key="4">
    <source>
        <dbReference type="PIRSR" id="PIRSR603782-2"/>
    </source>
</evidence>
<feature type="binding site" evidence="3">
    <location>
        <position position="74"/>
    </location>
    <ligand>
        <name>Cu cation</name>
        <dbReference type="ChEBI" id="CHEBI:23378"/>
    </ligand>
</feature>
<dbReference type="PANTHER" id="PTHR12151">
    <property type="entry name" value="ELECTRON TRANSPORT PROTIN SCO1/SENC FAMILY MEMBER"/>
    <property type="match status" value="1"/>
</dbReference>
<keyword evidence="2 3" id="KW-0186">Copper</keyword>
<dbReference type="PROSITE" id="PS51352">
    <property type="entry name" value="THIOREDOXIN_2"/>
    <property type="match status" value="1"/>
</dbReference>
<evidence type="ECO:0000259" key="6">
    <source>
        <dbReference type="PROSITE" id="PS51352"/>
    </source>
</evidence>
<dbReference type="InterPro" id="IPR013766">
    <property type="entry name" value="Thioredoxin_domain"/>
</dbReference>
<evidence type="ECO:0000256" key="2">
    <source>
        <dbReference type="ARBA" id="ARBA00023008"/>
    </source>
</evidence>
<dbReference type="OrthoDB" id="9790194at2"/>
<accession>A0A2A2FAD8</accession>
<proteinExistence type="inferred from homology"/>
<evidence type="ECO:0000313" key="7">
    <source>
        <dbReference type="EMBL" id="PAU81908.1"/>
    </source>
</evidence>
<dbReference type="PANTHER" id="PTHR12151:SF25">
    <property type="entry name" value="LINALOOL DEHYDRATASE_ISOMERASE DOMAIN-CONTAINING PROTEIN"/>
    <property type="match status" value="1"/>
</dbReference>
<dbReference type="Proteomes" id="UP000218896">
    <property type="component" value="Unassembled WGS sequence"/>
</dbReference>
<dbReference type="EMBL" id="NSKD01000001">
    <property type="protein sequence ID" value="PAU81908.1"/>
    <property type="molecule type" value="Genomic_DNA"/>
</dbReference>
<dbReference type="InterPro" id="IPR003782">
    <property type="entry name" value="SCO1/SenC"/>
</dbReference>
<reference evidence="7 8" key="1">
    <citation type="submission" date="2017-08" db="EMBL/GenBank/DDBJ databases">
        <title>Halovibrio sewagensis sp. nov., isolated from wastewater of high salinity.</title>
        <authorList>
            <person name="Dong X."/>
            <person name="Zhang G."/>
        </authorList>
    </citation>
    <scope>NUCLEOTIDE SEQUENCE [LARGE SCALE GENOMIC DNA]</scope>
    <source>
        <strain evidence="7 8">YL5-2</strain>
    </source>
</reference>
<sequence>MSRMIHSLSVLTLLLVLAGCSGSDTDWNAKNIRGLMPDLEFKLTATDGEPFTPEDRAGQVRLLFFGFTNCPDICPATMARLQNAVKQMPEAMRDEVTLLFVSVDPERDTPERVGEYVDFFGDNIVGLTSDEETLRTLAKRYRTTFGYGKPDENGDYDVSHSNAVYVFDGQGRARLLIRSGQSISQISEDLETLVRQGRD</sequence>
<dbReference type="FunFam" id="3.40.30.10:FF:000013">
    <property type="entry name" value="Blast:Protein SCO1 homolog, mitochondrial"/>
    <property type="match status" value="1"/>
</dbReference>
<dbReference type="SUPFAM" id="SSF52833">
    <property type="entry name" value="Thioredoxin-like"/>
    <property type="match status" value="1"/>
</dbReference>
<feature type="chain" id="PRO_5012629667" evidence="5">
    <location>
        <begin position="24"/>
        <end position="199"/>
    </location>
</feature>
<dbReference type="Gene3D" id="3.40.30.10">
    <property type="entry name" value="Glutaredoxin"/>
    <property type="match status" value="1"/>
</dbReference>
<dbReference type="PROSITE" id="PS51257">
    <property type="entry name" value="PROKAR_LIPOPROTEIN"/>
    <property type="match status" value="1"/>
</dbReference>
<keyword evidence="8" id="KW-1185">Reference proteome</keyword>
<name>A0A2A2FAD8_9GAMM</name>
<evidence type="ECO:0000313" key="8">
    <source>
        <dbReference type="Proteomes" id="UP000218896"/>
    </source>
</evidence>
<comment type="similarity">
    <text evidence="1">Belongs to the SCO1/2 family.</text>
</comment>
<feature type="signal peptide" evidence="5">
    <location>
        <begin position="1"/>
        <end position="23"/>
    </location>
</feature>
<organism evidence="7 8">
    <name type="scientific">Halovibrio salipaludis</name>
    <dbReference type="NCBI Taxonomy" id="2032626"/>
    <lineage>
        <taxon>Bacteria</taxon>
        <taxon>Pseudomonadati</taxon>
        <taxon>Pseudomonadota</taxon>
        <taxon>Gammaproteobacteria</taxon>
        <taxon>Oceanospirillales</taxon>
        <taxon>Halomonadaceae</taxon>
        <taxon>Halovibrio</taxon>
    </lineage>
</organism>
<comment type="caution">
    <text evidence="7">The sequence shown here is derived from an EMBL/GenBank/DDBJ whole genome shotgun (WGS) entry which is preliminary data.</text>
</comment>
<feature type="binding site" evidence="3">
    <location>
        <position position="160"/>
    </location>
    <ligand>
        <name>Cu cation</name>
        <dbReference type="ChEBI" id="CHEBI:23378"/>
    </ligand>
</feature>
<keyword evidence="5" id="KW-0732">Signal</keyword>
<dbReference type="CDD" id="cd02968">
    <property type="entry name" value="SCO"/>
    <property type="match status" value="1"/>
</dbReference>
<feature type="domain" description="Thioredoxin" evidence="6">
    <location>
        <begin position="32"/>
        <end position="195"/>
    </location>
</feature>
<evidence type="ECO:0000256" key="3">
    <source>
        <dbReference type="PIRSR" id="PIRSR603782-1"/>
    </source>
</evidence>
<evidence type="ECO:0000256" key="5">
    <source>
        <dbReference type="SAM" id="SignalP"/>
    </source>
</evidence>
<keyword evidence="3" id="KW-0479">Metal-binding</keyword>
<dbReference type="RefSeq" id="WP_095616008.1">
    <property type="nucleotide sequence ID" value="NZ_NSKD01000001.1"/>
</dbReference>
<dbReference type="AlphaFoldDB" id="A0A2A2FAD8"/>
<gene>
    <name evidence="7" type="ORF">CK501_01785</name>
</gene>
<dbReference type="InterPro" id="IPR036249">
    <property type="entry name" value="Thioredoxin-like_sf"/>
</dbReference>